<keyword evidence="5" id="KW-1185">Reference proteome</keyword>
<dbReference type="Proteomes" id="UP001059617">
    <property type="component" value="Chromosome"/>
</dbReference>
<reference evidence="4" key="2">
    <citation type="submission" date="2022-09" db="EMBL/GenBank/DDBJ databases">
        <title>Biosynthetic gene clusters of Dactylosporangioum fulvum.</title>
        <authorList>
            <person name="Caradec T."/>
        </authorList>
    </citation>
    <scope>NUCLEOTIDE SEQUENCE</scope>
    <source>
        <strain evidence="4">NRRL B-16292</strain>
    </source>
</reference>
<keyword evidence="2" id="KW-0349">Heme</keyword>
<dbReference type="PANTHER" id="PTHR46696">
    <property type="entry name" value="P450, PUTATIVE (EUROFUNG)-RELATED"/>
    <property type="match status" value="1"/>
</dbReference>
<dbReference type="PRINTS" id="PR00385">
    <property type="entry name" value="P450"/>
</dbReference>
<keyword evidence="2" id="KW-0503">Monooxygenase</keyword>
<dbReference type="RefSeq" id="WP_259858002.1">
    <property type="nucleotide sequence ID" value="NZ_BAAAST010000007.1"/>
</dbReference>
<evidence type="ECO:0000313" key="5">
    <source>
        <dbReference type="Proteomes" id="UP001059617"/>
    </source>
</evidence>
<protein>
    <submittedName>
        <fullName evidence="4">Cytochrome P450</fullName>
    </submittedName>
</protein>
<evidence type="ECO:0000313" key="4">
    <source>
        <dbReference type="EMBL" id="UWP80244.1"/>
    </source>
</evidence>
<dbReference type="InterPro" id="IPR001128">
    <property type="entry name" value="Cyt_P450"/>
</dbReference>
<keyword evidence="2" id="KW-0408">Iron</keyword>
<evidence type="ECO:0000256" key="2">
    <source>
        <dbReference type="RuleBase" id="RU000461"/>
    </source>
</evidence>
<feature type="region of interest" description="Disordered" evidence="3">
    <location>
        <begin position="1"/>
        <end position="22"/>
    </location>
</feature>
<comment type="similarity">
    <text evidence="1 2">Belongs to the cytochrome P450 family.</text>
</comment>
<dbReference type="InterPro" id="IPR036396">
    <property type="entry name" value="Cyt_P450_sf"/>
</dbReference>
<organism evidence="4 5">
    <name type="scientific">Dactylosporangium fulvum</name>
    <dbReference type="NCBI Taxonomy" id="53359"/>
    <lineage>
        <taxon>Bacteria</taxon>
        <taxon>Bacillati</taxon>
        <taxon>Actinomycetota</taxon>
        <taxon>Actinomycetes</taxon>
        <taxon>Micromonosporales</taxon>
        <taxon>Micromonosporaceae</taxon>
        <taxon>Dactylosporangium</taxon>
    </lineage>
</organism>
<dbReference type="InterPro" id="IPR017972">
    <property type="entry name" value="Cyt_P450_CS"/>
</dbReference>
<accession>A0ABY5VSW2</accession>
<sequence length="359" mass="39319">MFADPTTFVNQGATAPVTPPPPPVAEILAEGIPASEIRPTVTRDGEDHDRIRRFLVSVLTPRYIAALEPKIRRLADRLVDELPADGRADFVNAFAYRLPLEVVLDLFGISGASGAQIHEWTTHAMSMFWGTFTLEEHLVAARGYVDFQRFLAETVQRARTGSGDDVVSRLVNLDIGGDAPLTDGEAVGLLLGLLSAGHETSMNLISLTMLQVLRSPSIWQRMIDDPSVIPAVVEEGLRFESPAHSIWRKAAADAELGGRTIAAGQRLSVVVGSANRDPAVFDHPSEFDPDRAFDSPHLSFGRGVHFCVGAPLARLEARVAFEVLTQRLPSLRLQPGFTPSYRPNSVQRFLERLDVEWDG</sequence>
<dbReference type="PANTHER" id="PTHR46696:SF4">
    <property type="entry name" value="BIOTIN BIOSYNTHESIS CYTOCHROME P450"/>
    <property type="match status" value="1"/>
</dbReference>
<evidence type="ECO:0000256" key="1">
    <source>
        <dbReference type="ARBA" id="ARBA00010617"/>
    </source>
</evidence>
<dbReference type="SUPFAM" id="SSF48264">
    <property type="entry name" value="Cytochrome P450"/>
    <property type="match status" value="1"/>
</dbReference>
<gene>
    <name evidence="4" type="ORF">Dfulv_34495</name>
</gene>
<dbReference type="Gene3D" id="1.10.630.10">
    <property type="entry name" value="Cytochrome P450"/>
    <property type="match status" value="1"/>
</dbReference>
<evidence type="ECO:0000256" key="3">
    <source>
        <dbReference type="SAM" id="MobiDB-lite"/>
    </source>
</evidence>
<keyword evidence="2" id="KW-0479">Metal-binding</keyword>
<name>A0ABY5VSW2_9ACTN</name>
<dbReference type="InterPro" id="IPR002397">
    <property type="entry name" value="Cyt_P450_B"/>
</dbReference>
<dbReference type="PRINTS" id="PR00359">
    <property type="entry name" value="BP450"/>
</dbReference>
<keyword evidence="2" id="KW-0560">Oxidoreductase</keyword>
<dbReference type="EMBL" id="CP073720">
    <property type="protein sequence ID" value="UWP80244.1"/>
    <property type="molecule type" value="Genomic_DNA"/>
</dbReference>
<reference evidence="4" key="1">
    <citation type="submission" date="2021-04" db="EMBL/GenBank/DDBJ databases">
        <authorList>
            <person name="Hartkoorn R.C."/>
            <person name="Beaudoing E."/>
            <person name="Hot D."/>
        </authorList>
    </citation>
    <scope>NUCLEOTIDE SEQUENCE</scope>
    <source>
        <strain evidence="4">NRRL B-16292</strain>
    </source>
</reference>
<dbReference type="PROSITE" id="PS00086">
    <property type="entry name" value="CYTOCHROME_P450"/>
    <property type="match status" value="1"/>
</dbReference>
<dbReference type="Pfam" id="PF00067">
    <property type="entry name" value="p450"/>
    <property type="match status" value="1"/>
</dbReference>
<proteinExistence type="inferred from homology"/>